<sequence length="126" mass="14039">MVGVYEAVIDFLCRREGRVPLVVGSSATVRSADNQCRNLYGRAVAIFPPRALSPDETFFSHRVPLSEQPGRLFVGILPTRTTVKTTLIRVYSSLLVDRDTIPGAPPRATPRGDSIRDPYWTIVAYY</sequence>
<accession>T1AHS1</accession>
<gene>
    <name evidence="1" type="ORF">B2A_10634</name>
</gene>
<dbReference type="EMBL" id="AUZZ01007659">
    <property type="protein sequence ID" value="EQD41505.1"/>
    <property type="molecule type" value="Genomic_DNA"/>
</dbReference>
<keyword evidence="1" id="KW-0067">ATP-binding</keyword>
<reference evidence="1" key="1">
    <citation type="submission" date="2013-08" db="EMBL/GenBank/DDBJ databases">
        <authorList>
            <person name="Mendez C."/>
            <person name="Richter M."/>
            <person name="Ferrer M."/>
            <person name="Sanchez J."/>
        </authorList>
    </citation>
    <scope>NUCLEOTIDE SEQUENCE</scope>
</reference>
<proteinExistence type="predicted"/>
<feature type="non-terminal residue" evidence="1">
    <location>
        <position position="126"/>
    </location>
</feature>
<dbReference type="GO" id="GO:0004386">
    <property type="term" value="F:helicase activity"/>
    <property type="evidence" value="ECO:0007669"/>
    <property type="project" value="UniProtKB-KW"/>
</dbReference>
<organism evidence="1">
    <name type="scientific">mine drainage metagenome</name>
    <dbReference type="NCBI Taxonomy" id="410659"/>
    <lineage>
        <taxon>unclassified sequences</taxon>
        <taxon>metagenomes</taxon>
        <taxon>ecological metagenomes</taxon>
    </lineage>
</organism>
<name>T1AHS1_9ZZZZ</name>
<keyword evidence="1" id="KW-0547">Nucleotide-binding</keyword>
<reference evidence="1" key="2">
    <citation type="journal article" date="2014" name="ISME J.">
        <title>Microbial stratification in low pH oxic and suboxic macroscopic growths along an acid mine drainage.</title>
        <authorList>
            <person name="Mendez-Garcia C."/>
            <person name="Mesa V."/>
            <person name="Sprenger R.R."/>
            <person name="Richter M."/>
            <person name="Diez M.S."/>
            <person name="Solano J."/>
            <person name="Bargiela R."/>
            <person name="Golyshina O.V."/>
            <person name="Manteca A."/>
            <person name="Ramos J.L."/>
            <person name="Gallego J.R."/>
            <person name="Llorente I."/>
            <person name="Martins Dos Santos V.A."/>
            <person name="Jensen O.N."/>
            <person name="Pelaez A.I."/>
            <person name="Sanchez J."/>
            <person name="Ferrer M."/>
        </authorList>
    </citation>
    <scope>NUCLEOTIDE SEQUENCE</scope>
</reference>
<keyword evidence="1" id="KW-0347">Helicase</keyword>
<keyword evidence="1" id="KW-0378">Hydrolase</keyword>
<evidence type="ECO:0000313" key="1">
    <source>
        <dbReference type="EMBL" id="EQD41505.1"/>
    </source>
</evidence>
<dbReference type="AlphaFoldDB" id="T1AHS1"/>
<comment type="caution">
    <text evidence="1">The sequence shown here is derived from an EMBL/GenBank/DDBJ whole genome shotgun (WGS) entry which is preliminary data.</text>
</comment>
<protein>
    <submittedName>
        <fullName evidence="1">Helicase domain protein</fullName>
    </submittedName>
</protein>